<protein>
    <submittedName>
        <fullName evidence="1">Uncharacterized protein</fullName>
    </submittedName>
</protein>
<gene>
    <name evidence="1" type="ORF">O6H91_08G082200</name>
</gene>
<evidence type="ECO:0000313" key="2">
    <source>
        <dbReference type="Proteomes" id="UP001162992"/>
    </source>
</evidence>
<dbReference type="EMBL" id="CM055099">
    <property type="protein sequence ID" value="KAJ7547354.1"/>
    <property type="molecule type" value="Genomic_DNA"/>
</dbReference>
<organism evidence="1 2">
    <name type="scientific">Diphasiastrum complanatum</name>
    <name type="common">Issler's clubmoss</name>
    <name type="synonym">Lycopodium complanatum</name>
    <dbReference type="NCBI Taxonomy" id="34168"/>
    <lineage>
        <taxon>Eukaryota</taxon>
        <taxon>Viridiplantae</taxon>
        <taxon>Streptophyta</taxon>
        <taxon>Embryophyta</taxon>
        <taxon>Tracheophyta</taxon>
        <taxon>Lycopodiopsida</taxon>
        <taxon>Lycopodiales</taxon>
        <taxon>Lycopodiaceae</taxon>
        <taxon>Lycopodioideae</taxon>
        <taxon>Diphasiastrum</taxon>
    </lineage>
</organism>
<proteinExistence type="predicted"/>
<name>A0ACC2CZE1_DIPCM</name>
<dbReference type="Proteomes" id="UP001162992">
    <property type="component" value="Chromosome 8"/>
</dbReference>
<reference evidence="2" key="1">
    <citation type="journal article" date="2024" name="Proc. Natl. Acad. Sci. U.S.A.">
        <title>Extraordinary preservation of gene collinearity over three hundred million years revealed in homosporous lycophytes.</title>
        <authorList>
            <person name="Li C."/>
            <person name="Wickell D."/>
            <person name="Kuo L.Y."/>
            <person name="Chen X."/>
            <person name="Nie B."/>
            <person name="Liao X."/>
            <person name="Peng D."/>
            <person name="Ji J."/>
            <person name="Jenkins J."/>
            <person name="Williams M."/>
            <person name="Shu S."/>
            <person name="Plott C."/>
            <person name="Barry K."/>
            <person name="Rajasekar S."/>
            <person name="Grimwood J."/>
            <person name="Han X."/>
            <person name="Sun S."/>
            <person name="Hou Z."/>
            <person name="He W."/>
            <person name="Dai G."/>
            <person name="Sun C."/>
            <person name="Schmutz J."/>
            <person name="Leebens-Mack J.H."/>
            <person name="Li F.W."/>
            <person name="Wang L."/>
        </authorList>
    </citation>
    <scope>NUCLEOTIDE SEQUENCE [LARGE SCALE GENOMIC DNA]</scope>
    <source>
        <strain evidence="2">cv. PW_Plant_1</strain>
    </source>
</reference>
<comment type="caution">
    <text evidence="1">The sequence shown here is derived from an EMBL/GenBank/DDBJ whole genome shotgun (WGS) entry which is preliminary data.</text>
</comment>
<keyword evidence="2" id="KW-1185">Reference proteome</keyword>
<sequence>MGLGREGFVLRGQEFVDMEHVAMNRVDQELYSDPEFDEEEAQAGLGSEAAAALLTGIIDPEPYMSPQFYTFNRASHHLMVQCIMAGRHALPQEIKAATSPTVLASWRGVWKDRHEDTAYLTGWKRIQEKLQAQVDDRGNEVLFFKNNPQQFVPYIDQWQSIVQSFHADADLKHLGLKDTIERIKQIWAVGAKFYGIPEAFIRVCVAACHICNSDQDPHGSQGKRRRFEYTESIEVMAKDVPQRLQQLAAKHKVILCIRQKYIRFKPFLAEVKDYCCHRAGEPTNKRKSGGKKRNRLSTKRCGCGFRIRAIVPITNYCDKDKTFSYQEEGMAVFKLFAVHSGHDPGAQEGGIVINRVLDSSLVMELGTVMDCEGTESHEALLTQLHELRAELGVLEGRIGTVPPDVLNTISQELLNVTLKLKNVEIPGKVSIIARPEVVGVEESPVHDWGKDNEGLHKEKGVDTMVQVSEEFALPLALAPHLQRRRLSRVPKQNCAKEVHSDKFLQVTEEDCSEFVERSILSGDDDPDLCEDHELDVKECDPGSVGDDGSLEGREGSLVGIHENYYHGNDKWYEGVSCSLDPSTDCSIDMSHSVHSEYRTSIS</sequence>
<evidence type="ECO:0000313" key="1">
    <source>
        <dbReference type="EMBL" id="KAJ7547354.1"/>
    </source>
</evidence>
<accession>A0ACC2CZE1</accession>